<feature type="signal peptide" evidence="1">
    <location>
        <begin position="1"/>
        <end position="19"/>
    </location>
</feature>
<dbReference type="RefSeq" id="WP_144279105.1">
    <property type="nucleotide sequence ID" value="NZ_CP041730.1"/>
</dbReference>
<dbReference type="AlphaFoldDB" id="A0A516SLV9"/>
<evidence type="ECO:0000313" key="3">
    <source>
        <dbReference type="EMBL" id="QDQ29125.1"/>
    </source>
</evidence>
<sequence length="232" mass="25756">MTTSPARAHALRMAAQALAAPDATMANATGYELMLAKLHEDRRRLKQIESLARKIEVKRNLLPEYIPWVEGALQGNGAQDVVLMTVMVWRIDAGDWRGALQIAEYALRYQLLLPDQFGRNLPCLLAEEFADQALRGEPVPHEILIEADQLLIDHDMPDEVRAKLAKAIAYALLVEVPKSASELVPMLRATALEQLQRALKLHDKCGVKKDIDKLERELRNSAPTGATPPDGS</sequence>
<feature type="chain" id="PRO_5040601834" evidence="1">
    <location>
        <begin position="20"/>
        <end position="232"/>
    </location>
</feature>
<dbReference type="GO" id="GO:0004519">
    <property type="term" value="F:endonuclease activity"/>
    <property type="evidence" value="ECO:0007669"/>
    <property type="project" value="InterPro"/>
</dbReference>
<dbReference type="OrthoDB" id="8562788at2"/>
<dbReference type="KEGG" id="cari:FNU76_15915"/>
<dbReference type="Pfam" id="PF05944">
    <property type="entry name" value="Phage_term_smal"/>
    <property type="match status" value="1"/>
</dbReference>
<keyword evidence="4" id="KW-1185">Reference proteome</keyword>
<evidence type="ECO:0000313" key="2">
    <source>
        <dbReference type="EMBL" id="QDQ27717.1"/>
    </source>
</evidence>
<gene>
    <name evidence="2" type="ORF">FNU76_15915</name>
    <name evidence="3" type="ORF">FNU76_23780</name>
</gene>
<proteinExistence type="predicted"/>
<dbReference type="Proteomes" id="UP000317550">
    <property type="component" value="Chromosome"/>
</dbReference>
<dbReference type="EMBL" id="CP041730">
    <property type="protein sequence ID" value="QDQ29125.1"/>
    <property type="molecule type" value="Genomic_DNA"/>
</dbReference>
<reference evidence="3" key="2">
    <citation type="journal article" date="2020" name="Int. J. Syst. Evol. Microbiol.">
        <title>Chitinimonas arctica sp. nov., isolated from Arctic tundra soil.</title>
        <authorList>
            <person name="Xu Q."/>
            <person name="Jiang F."/>
            <person name="Da X."/>
            <person name="Zhang Y."/>
            <person name="Geng Y."/>
            <person name="Qin K."/>
            <person name="Liu J."/>
            <person name="Peng F."/>
        </authorList>
    </citation>
    <scope>NUCLEOTIDE SEQUENCE</scope>
    <source>
        <strain evidence="3">R3-44</strain>
    </source>
</reference>
<dbReference type="EMBL" id="CP041730">
    <property type="protein sequence ID" value="QDQ27717.1"/>
    <property type="molecule type" value="Genomic_DNA"/>
</dbReference>
<dbReference type="InterPro" id="IPR010270">
    <property type="entry name" value="Phage_P2_GpM"/>
</dbReference>
<reference evidence="4" key="1">
    <citation type="submission" date="2019-07" db="EMBL/GenBank/DDBJ databases">
        <title>Chitinimonas sp. nov., isolated from Ny-Alesund, arctica soil.</title>
        <authorList>
            <person name="Xu Q."/>
            <person name="Peng F."/>
        </authorList>
    </citation>
    <scope>NUCLEOTIDE SEQUENCE [LARGE SCALE GENOMIC DNA]</scope>
    <source>
        <strain evidence="4">R3-44</strain>
    </source>
</reference>
<evidence type="ECO:0000313" key="4">
    <source>
        <dbReference type="Proteomes" id="UP000317550"/>
    </source>
</evidence>
<name>A0A516SLV9_9NEIS</name>
<accession>A0A516SLV9</accession>
<organism evidence="3 4">
    <name type="scientific">Chitinimonas arctica</name>
    <dbReference type="NCBI Taxonomy" id="2594795"/>
    <lineage>
        <taxon>Bacteria</taxon>
        <taxon>Pseudomonadati</taxon>
        <taxon>Pseudomonadota</taxon>
        <taxon>Betaproteobacteria</taxon>
        <taxon>Neisseriales</taxon>
        <taxon>Chitinibacteraceae</taxon>
        <taxon>Chitinimonas</taxon>
    </lineage>
</organism>
<keyword evidence="1" id="KW-0732">Signal</keyword>
<dbReference type="KEGG" id="cari:FNU76_23780"/>
<dbReference type="GO" id="GO:0003677">
    <property type="term" value="F:DNA binding"/>
    <property type="evidence" value="ECO:0007669"/>
    <property type="project" value="InterPro"/>
</dbReference>
<evidence type="ECO:0000256" key="1">
    <source>
        <dbReference type="SAM" id="SignalP"/>
    </source>
</evidence>
<protein>
    <submittedName>
        <fullName evidence="3">Terminase</fullName>
    </submittedName>
</protein>